<dbReference type="EMBL" id="KZ613945">
    <property type="protein sequence ID" value="PMD40556.1"/>
    <property type="molecule type" value="Genomic_DNA"/>
</dbReference>
<organism evidence="1 2">
    <name type="scientific">Hyaloscypha variabilis (strain UAMH 11265 / GT02V1 / F)</name>
    <name type="common">Meliniomyces variabilis</name>
    <dbReference type="NCBI Taxonomy" id="1149755"/>
    <lineage>
        <taxon>Eukaryota</taxon>
        <taxon>Fungi</taxon>
        <taxon>Dikarya</taxon>
        <taxon>Ascomycota</taxon>
        <taxon>Pezizomycotina</taxon>
        <taxon>Leotiomycetes</taxon>
        <taxon>Helotiales</taxon>
        <taxon>Hyaloscyphaceae</taxon>
        <taxon>Hyaloscypha</taxon>
        <taxon>Hyaloscypha variabilis</taxon>
    </lineage>
</organism>
<reference evidence="1 2" key="1">
    <citation type="submission" date="2016-04" db="EMBL/GenBank/DDBJ databases">
        <title>A degradative enzymes factory behind the ericoid mycorrhizal symbiosis.</title>
        <authorList>
            <consortium name="DOE Joint Genome Institute"/>
            <person name="Martino E."/>
            <person name="Morin E."/>
            <person name="Grelet G."/>
            <person name="Kuo A."/>
            <person name="Kohler A."/>
            <person name="Daghino S."/>
            <person name="Barry K."/>
            <person name="Choi C."/>
            <person name="Cichocki N."/>
            <person name="Clum A."/>
            <person name="Copeland A."/>
            <person name="Hainaut M."/>
            <person name="Haridas S."/>
            <person name="Labutti K."/>
            <person name="Lindquist E."/>
            <person name="Lipzen A."/>
            <person name="Khouja H.-R."/>
            <person name="Murat C."/>
            <person name="Ohm R."/>
            <person name="Olson A."/>
            <person name="Spatafora J."/>
            <person name="Veneault-Fourrey C."/>
            <person name="Henrissat B."/>
            <person name="Grigoriev I."/>
            <person name="Martin F."/>
            <person name="Perotto S."/>
        </authorList>
    </citation>
    <scope>NUCLEOTIDE SEQUENCE [LARGE SCALE GENOMIC DNA]</scope>
    <source>
        <strain evidence="1 2">F</strain>
    </source>
</reference>
<accession>A0A2J6RPW5</accession>
<sequence length="139" mass="15662">MYVAVRIGKGSEGSKDHKASSTKSLSRLRSFTKALKRNASCSSASEDIRVIRMPRSDYLKHFARNEVDEYVGTEPERRWGDEELEEAFGRYRDFRPTRWVMKSEDGGARGTSALVPGKEVFDAVEVTEGGDRGRLLKEA</sequence>
<evidence type="ECO:0000313" key="2">
    <source>
        <dbReference type="Proteomes" id="UP000235786"/>
    </source>
</evidence>
<dbReference type="AlphaFoldDB" id="A0A2J6RPW5"/>
<keyword evidence="2" id="KW-1185">Reference proteome</keyword>
<evidence type="ECO:0000313" key="1">
    <source>
        <dbReference type="EMBL" id="PMD40556.1"/>
    </source>
</evidence>
<gene>
    <name evidence="1" type="ORF">L207DRAFT_341426</name>
</gene>
<dbReference type="OrthoDB" id="4158258at2759"/>
<proteinExistence type="predicted"/>
<protein>
    <submittedName>
        <fullName evidence="1">Uncharacterized protein</fullName>
    </submittedName>
</protein>
<dbReference type="Proteomes" id="UP000235786">
    <property type="component" value="Unassembled WGS sequence"/>
</dbReference>
<name>A0A2J6RPW5_HYAVF</name>